<name>A0ACC0G3Y1_9ERIC</name>
<reference evidence="1 2" key="1">
    <citation type="journal article" date="2022" name="Plant J.">
        <title>Chromosome-level genome of Camellia lanceoleosa provides a valuable resource for understanding genome evolution and self-incompatibility.</title>
        <authorList>
            <person name="Gong W."/>
            <person name="Xiao S."/>
            <person name="Wang L."/>
            <person name="Liao Z."/>
            <person name="Chang Y."/>
            <person name="Mo W."/>
            <person name="Hu G."/>
            <person name="Li W."/>
            <person name="Zhao G."/>
            <person name="Zhu H."/>
            <person name="Hu X."/>
            <person name="Ji K."/>
            <person name="Xiang X."/>
            <person name="Song Q."/>
            <person name="Yuan D."/>
            <person name="Jin S."/>
            <person name="Zhang L."/>
        </authorList>
    </citation>
    <scope>NUCLEOTIDE SEQUENCE [LARGE SCALE GENOMIC DNA]</scope>
    <source>
        <strain evidence="1">SQ_2022a</strain>
    </source>
</reference>
<gene>
    <name evidence="1" type="ORF">LOK49_LG11G02466</name>
</gene>
<comment type="caution">
    <text evidence="1">The sequence shown here is derived from an EMBL/GenBank/DDBJ whole genome shotgun (WGS) entry which is preliminary data.</text>
</comment>
<protein>
    <submittedName>
        <fullName evidence="1">BRAP2 RING ZnF UBP domain-containing protein 2</fullName>
    </submittedName>
</protein>
<feature type="non-terminal residue" evidence="1">
    <location>
        <position position="222"/>
    </location>
</feature>
<evidence type="ECO:0000313" key="2">
    <source>
        <dbReference type="Proteomes" id="UP001060215"/>
    </source>
</evidence>
<dbReference type="EMBL" id="CM045769">
    <property type="protein sequence ID" value="KAI7995132.1"/>
    <property type="molecule type" value="Genomic_DNA"/>
</dbReference>
<organism evidence="1 2">
    <name type="scientific">Camellia lanceoleosa</name>
    <dbReference type="NCBI Taxonomy" id="1840588"/>
    <lineage>
        <taxon>Eukaryota</taxon>
        <taxon>Viridiplantae</taxon>
        <taxon>Streptophyta</taxon>
        <taxon>Embryophyta</taxon>
        <taxon>Tracheophyta</taxon>
        <taxon>Spermatophyta</taxon>
        <taxon>Magnoliopsida</taxon>
        <taxon>eudicotyledons</taxon>
        <taxon>Gunneridae</taxon>
        <taxon>Pentapetalae</taxon>
        <taxon>asterids</taxon>
        <taxon>Ericales</taxon>
        <taxon>Theaceae</taxon>
        <taxon>Camellia</taxon>
    </lineage>
</organism>
<accession>A0ACC0G3Y1</accession>
<evidence type="ECO:0000313" key="1">
    <source>
        <dbReference type="EMBL" id="KAI7995132.1"/>
    </source>
</evidence>
<proteinExistence type="predicted"/>
<keyword evidence="2" id="KW-1185">Reference proteome</keyword>
<dbReference type="Proteomes" id="UP001060215">
    <property type="component" value="Chromosome 12"/>
</dbReference>
<sequence>MTVRKVLECGFYWPSLFRDSYSFCKSSLHIQKLHLLSCQMTIWYGTNYHHNLYHEEMATASASGCTNDVCFSPTCPKIRTMPLAVKNGVSTDMSGILTTICNHSFHCSCISKWADSSCPVCRYCKQQPKKSICFVCQTSENLWICVICGFVGCGRYEGHSIRHWKETQHCYSLELEMQQVWDYAGHNYLNHYCAHTDDGCGSCNCSIDTGFSETLLNSKVEN</sequence>